<accession>A0A9D4CTG0</accession>
<dbReference type="AlphaFoldDB" id="A0A9D4CTG0"/>
<keyword evidence="1" id="KW-0732">Signal</keyword>
<feature type="chain" id="PRO_5038714685" evidence="1">
    <location>
        <begin position="19"/>
        <end position="71"/>
    </location>
</feature>
<proteinExistence type="predicted"/>
<keyword evidence="3" id="KW-1185">Reference proteome</keyword>
<reference evidence="2" key="2">
    <citation type="submission" date="2020-11" db="EMBL/GenBank/DDBJ databases">
        <authorList>
            <person name="McCartney M.A."/>
            <person name="Auch B."/>
            <person name="Kono T."/>
            <person name="Mallez S."/>
            <person name="Becker A."/>
            <person name="Gohl D.M."/>
            <person name="Silverstein K.A.T."/>
            <person name="Koren S."/>
            <person name="Bechman K.B."/>
            <person name="Herman A."/>
            <person name="Abrahante J.E."/>
            <person name="Garbe J."/>
        </authorList>
    </citation>
    <scope>NUCLEOTIDE SEQUENCE</scope>
    <source>
        <strain evidence="2">Duluth1</strain>
        <tissue evidence="2">Whole animal</tissue>
    </source>
</reference>
<protein>
    <submittedName>
        <fullName evidence="2">Uncharacterized protein</fullName>
    </submittedName>
</protein>
<gene>
    <name evidence="2" type="ORF">DPMN_056442</name>
</gene>
<feature type="signal peptide" evidence="1">
    <location>
        <begin position="1"/>
        <end position="18"/>
    </location>
</feature>
<organism evidence="2 3">
    <name type="scientific">Dreissena polymorpha</name>
    <name type="common">Zebra mussel</name>
    <name type="synonym">Mytilus polymorpha</name>
    <dbReference type="NCBI Taxonomy" id="45954"/>
    <lineage>
        <taxon>Eukaryota</taxon>
        <taxon>Metazoa</taxon>
        <taxon>Spiralia</taxon>
        <taxon>Lophotrochozoa</taxon>
        <taxon>Mollusca</taxon>
        <taxon>Bivalvia</taxon>
        <taxon>Autobranchia</taxon>
        <taxon>Heteroconchia</taxon>
        <taxon>Euheterodonta</taxon>
        <taxon>Imparidentia</taxon>
        <taxon>Neoheterodontei</taxon>
        <taxon>Myida</taxon>
        <taxon>Dreissenoidea</taxon>
        <taxon>Dreissenidae</taxon>
        <taxon>Dreissena</taxon>
    </lineage>
</organism>
<name>A0A9D4CTG0_DREPO</name>
<sequence length="71" mass="7961">MKYSGLFRLLLPFCVITGLGPFPAVPGGNIRDRRALAPFTGDLSATKNYIAVRPRPREPCLAQQYRSTMHR</sequence>
<evidence type="ECO:0000313" key="3">
    <source>
        <dbReference type="Proteomes" id="UP000828390"/>
    </source>
</evidence>
<reference evidence="2" key="1">
    <citation type="journal article" date="2019" name="bioRxiv">
        <title>The Genome of the Zebra Mussel, Dreissena polymorpha: A Resource for Invasive Species Research.</title>
        <authorList>
            <person name="McCartney M.A."/>
            <person name="Auch B."/>
            <person name="Kono T."/>
            <person name="Mallez S."/>
            <person name="Zhang Y."/>
            <person name="Obille A."/>
            <person name="Becker A."/>
            <person name="Abrahante J.E."/>
            <person name="Garbe J."/>
            <person name="Badalamenti J.P."/>
            <person name="Herman A."/>
            <person name="Mangelson H."/>
            <person name="Liachko I."/>
            <person name="Sullivan S."/>
            <person name="Sone E.D."/>
            <person name="Koren S."/>
            <person name="Silverstein K.A.T."/>
            <person name="Beckman K.B."/>
            <person name="Gohl D.M."/>
        </authorList>
    </citation>
    <scope>NUCLEOTIDE SEQUENCE</scope>
    <source>
        <strain evidence="2">Duluth1</strain>
        <tissue evidence="2">Whole animal</tissue>
    </source>
</reference>
<evidence type="ECO:0000313" key="2">
    <source>
        <dbReference type="EMBL" id="KAH3730454.1"/>
    </source>
</evidence>
<dbReference type="EMBL" id="JAIWYP010000012">
    <property type="protein sequence ID" value="KAH3730454.1"/>
    <property type="molecule type" value="Genomic_DNA"/>
</dbReference>
<evidence type="ECO:0000256" key="1">
    <source>
        <dbReference type="SAM" id="SignalP"/>
    </source>
</evidence>
<comment type="caution">
    <text evidence="2">The sequence shown here is derived from an EMBL/GenBank/DDBJ whole genome shotgun (WGS) entry which is preliminary data.</text>
</comment>
<dbReference type="Proteomes" id="UP000828390">
    <property type="component" value="Unassembled WGS sequence"/>
</dbReference>